<dbReference type="Gene3D" id="3.40.190.10">
    <property type="entry name" value="Periplasmic binding protein-like II"/>
    <property type="match status" value="2"/>
</dbReference>
<dbReference type="Pfam" id="PF03466">
    <property type="entry name" value="LysR_substrate"/>
    <property type="match status" value="1"/>
</dbReference>
<dbReference type="Pfam" id="PF00126">
    <property type="entry name" value="HTH_1"/>
    <property type="match status" value="1"/>
</dbReference>
<dbReference type="CDD" id="cd08432">
    <property type="entry name" value="PBP2_GcdR_TrpI_HvrB_AmpR_like"/>
    <property type="match status" value="1"/>
</dbReference>
<evidence type="ECO:0000256" key="1">
    <source>
        <dbReference type="ARBA" id="ARBA00009437"/>
    </source>
</evidence>
<evidence type="ECO:0000259" key="5">
    <source>
        <dbReference type="PROSITE" id="PS50931"/>
    </source>
</evidence>
<dbReference type="Proteomes" id="UP000308707">
    <property type="component" value="Unassembled WGS sequence"/>
</dbReference>
<dbReference type="PANTHER" id="PTHR30537">
    <property type="entry name" value="HTH-TYPE TRANSCRIPTIONAL REGULATOR"/>
    <property type="match status" value="1"/>
</dbReference>
<dbReference type="PROSITE" id="PS50931">
    <property type="entry name" value="HTH_LYSR"/>
    <property type="match status" value="1"/>
</dbReference>
<dbReference type="Gene3D" id="1.10.10.10">
    <property type="entry name" value="Winged helix-like DNA-binding domain superfamily/Winged helix DNA-binding domain"/>
    <property type="match status" value="1"/>
</dbReference>
<feature type="domain" description="HTH lysR-type" evidence="5">
    <location>
        <begin position="1"/>
        <end position="60"/>
    </location>
</feature>
<dbReference type="GO" id="GO:0003700">
    <property type="term" value="F:DNA-binding transcription factor activity"/>
    <property type="evidence" value="ECO:0007669"/>
    <property type="project" value="InterPro"/>
</dbReference>
<dbReference type="InterPro" id="IPR000847">
    <property type="entry name" value="LysR_HTH_N"/>
</dbReference>
<accession>A0A4U5JU00</accession>
<dbReference type="RefSeq" id="WP_137265523.1">
    <property type="nucleotide sequence ID" value="NZ_SZUA01000001.1"/>
</dbReference>
<proteinExistence type="inferred from homology"/>
<dbReference type="InterPro" id="IPR058163">
    <property type="entry name" value="LysR-type_TF_proteobact-type"/>
</dbReference>
<evidence type="ECO:0000256" key="4">
    <source>
        <dbReference type="ARBA" id="ARBA00023163"/>
    </source>
</evidence>
<keyword evidence="4" id="KW-0804">Transcription</keyword>
<dbReference type="InterPro" id="IPR036390">
    <property type="entry name" value="WH_DNA-bd_sf"/>
</dbReference>
<name>A0A4U5JU00_9GAMM</name>
<gene>
    <name evidence="6" type="ORF">FCE95_03130</name>
</gene>
<comment type="caution">
    <text evidence="6">The sequence shown here is derived from an EMBL/GenBank/DDBJ whole genome shotgun (WGS) entry which is preliminary data.</text>
</comment>
<keyword evidence="3" id="KW-0238">DNA-binding</keyword>
<evidence type="ECO:0000313" key="6">
    <source>
        <dbReference type="EMBL" id="TKR33314.1"/>
    </source>
</evidence>
<dbReference type="EMBL" id="SZUA01000001">
    <property type="protein sequence ID" value="TKR33314.1"/>
    <property type="molecule type" value="Genomic_DNA"/>
</dbReference>
<dbReference type="PANTHER" id="PTHR30537:SF74">
    <property type="entry name" value="HTH-TYPE TRANSCRIPTIONAL REGULATOR TRPI"/>
    <property type="match status" value="1"/>
</dbReference>
<dbReference type="InterPro" id="IPR005119">
    <property type="entry name" value="LysR_subst-bd"/>
</dbReference>
<dbReference type="InterPro" id="IPR036388">
    <property type="entry name" value="WH-like_DNA-bd_sf"/>
</dbReference>
<dbReference type="GO" id="GO:0006351">
    <property type="term" value="P:DNA-templated transcription"/>
    <property type="evidence" value="ECO:0007669"/>
    <property type="project" value="TreeGrafter"/>
</dbReference>
<dbReference type="SUPFAM" id="SSF46785">
    <property type="entry name" value="Winged helix' DNA-binding domain"/>
    <property type="match status" value="1"/>
</dbReference>
<evidence type="ECO:0000256" key="3">
    <source>
        <dbReference type="ARBA" id="ARBA00023125"/>
    </source>
</evidence>
<dbReference type="OrthoDB" id="5526340at2"/>
<evidence type="ECO:0000313" key="7">
    <source>
        <dbReference type="Proteomes" id="UP000308707"/>
    </source>
</evidence>
<evidence type="ECO:0000256" key="2">
    <source>
        <dbReference type="ARBA" id="ARBA00023015"/>
    </source>
</evidence>
<organism evidence="6 7">
    <name type="scientific">Luteimonas gilva</name>
    <dbReference type="NCBI Taxonomy" id="2572684"/>
    <lineage>
        <taxon>Bacteria</taxon>
        <taxon>Pseudomonadati</taxon>
        <taxon>Pseudomonadota</taxon>
        <taxon>Gammaproteobacteria</taxon>
        <taxon>Lysobacterales</taxon>
        <taxon>Lysobacteraceae</taxon>
        <taxon>Luteimonas</taxon>
    </lineage>
</organism>
<dbReference type="PRINTS" id="PR00039">
    <property type="entry name" value="HTHLYSR"/>
</dbReference>
<reference evidence="6 7" key="1">
    <citation type="submission" date="2019-04" db="EMBL/GenBank/DDBJ databases">
        <title>Reference strain of H23.</title>
        <authorList>
            <person name="Luo X."/>
        </authorList>
    </citation>
    <scope>NUCLEOTIDE SEQUENCE [LARGE SCALE GENOMIC DNA]</scope>
    <source>
        <strain evidence="6 7">H23</strain>
    </source>
</reference>
<sequence>MRPALESLRIFAECVRCGSFAAAAESLFLTPAAVSLRIRTLEKELGKALFVRRGPRVEPTNAALALAARIDRAIGDIDSALGEFHRAGPLIRITAPPSFASRWLAPRLARYQAEHPDVAIELDVSMDIRPKDAFDVAIRTGTGSWPGFDARALFPVDLTPMLSPALAGRRNFAQASDLAERVLLPHPAWPRWLQEAGRANDVPFRYSTIEYPNHELNADAAMAGEGVALLPRSLFEASLEDRKLLAPFDHVLADDWHFALLHDGETRREATAFVDWLSAEAERHRGR</sequence>
<protein>
    <submittedName>
        <fullName evidence="6">LysR family transcriptional regulator</fullName>
    </submittedName>
</protein>
<keyword evidence="2" id="KW-0805">Transcription regulation</keyword>
<comment type="similarity">
    <text evidence="1">Belongs to the LysR transcriptional regulatory family.</text>
</comment>
<dbReference type="AlphaFoldDB" id="A0A4U5JU00"/>
<dbReference type="GO" id="GO:0043565">
    <property type="term" value="F:sequence-specific DNA binding"/>
    <property type="evidence" value="ECO:0007669"/>
    <property type="project" value="TreeGrafter"/>
</dbReference>
<dbReference type="SUPFAM" id="SSF53850">
    <property type="entry name" value="Periplasmic binding protein-like II"/>
    <property type="match status" value="1"/>
</dbReference>
<keyword evidence="7" id="KW-1185">Reference proteome</keyword>